<protein>
    <recommendedName>
        <fullName evidence="3">WLM domain-containing protein</fullName>
    </recommendedName>
</protein>
<keyword evidence="1" id="KW-1133">Transmembrane helix</keyword>
<evidence type="ECO:0000256" key="1">
    <source>
        <dbReference type="SAM" id="Phobius"/>
    </source>
</evidence>
<dbReference type="AlphaFoldDB" id="A0A6C0JQ43"/>
<accession>A0A6C0JQ43</accession>
<feature type="transmembrane region" description="Helical" evidence="1">
    <location>
        <begin position="7"/>
        <end position="29"/>
    </location>
</feature>
<proteinExistence type="predicted"/>
<dbReference type="EMBL" id="MN740690">
    <property type="protein sequence ID" value="QHU07872.1"/>
    <property type="molecule type" value="Genomic_DNA"/>
</dbReference>
<evidence type="ECO:0000313" key="2">
    <source>
        <dbReference type="EMBL" id="QHU07872.1"/>
    </source>
</evidence>
<evidence type="ECO:0008006" key="3">
    <source>
        <dbReference type="Google" id="ProtNLM"/>
    </source>
</evidence>
<name>A0A6C0JQ43_9ZZZZ</name>
<keyword evidence="1" id="KW-0812">Transmembrane</keyword>
<organism evidence="2">
    <name type="scientific">viral metagenome</name>
    <dbReference type="NCBI Taxonomy" id="1070528"/>
    <lineage>
        <taxon>unclassified sequences</taxon>
        <taxon>metagenomes</taxon>
        <taxon>organismal metagenomes</taxon>
    </lineage>
</organism>
<sequence length="163" mass="18951">MEHDCELLKWFLIMLIVLNIVFICLNFYANKEYFVLDSDTVYLNEVKKKVYLIDPSFANIPILPGNESVTVNKKDVFICLKDPITLQYYSQDVLVYVLLHEISHVLSKSYSLNKHNEEFSKNFNILLNKAISIGIMSPNINIPSNYCSLNKTATIKSFIKKWF</sequence>
<reference evidence="2" key="1">
    <citation type="journal article" date="2020" name="Nature">
        <title>Giant virus diversity and host interactions through global metagenomics.</title>
        <authorList>
            <person name="Schulz F."/>
            <person name="Roux S."/>
            <person name="Paez-Espino D."/>
            <person name="Jungbluth S."/>
            <person name="Walsh D.A."/>
            <person name="Denef V.J."/>
            <person name="McMahon K.D."/>
            <person name="Konstantinidis K.T."/>
            <person name="Eloe-Fadrosh E.A."/>
            <person name="Kyrpides N.C."/>
            <person name="Woyke T."/>
        </authorList>
    </citation>
    <scope>NUCLEOTIDE SEQUENCE</scope>
    <source>
        <strain evidence="2">GVMAG-S-1041349-163</strain>
    </source>
</reference>
<keyword evidence="1" id="KW-0472">Membrane</keyword>